<gene>
    <name evidence="3" type="ORF">Enr17x_04020</name>
</gene>
<evidence type="ECO:0000256" key="2">
    <source>
        <dbReference type="SAM" id="Phobius"/>
    </source>
</evidence>
<dbReference type="KEGG" id="gfm:Enr17x_04020"/>
<evidence type="ECO:0000313" key="3">
    <source>
        <dbReference type="EMBL" id="QDV48390.1"/>
    </source>
</evidence>
<proteinExistence type="predicted"/>
<keyword evidence="2" id="KW-0812">Transmembrane</keyword>
<keyword evidence="2" id="KW-0472">Membrane</keyword>
<reference evidence="3 4" key="1">
    <citation type="submission" date="2019-03" db="EMBL/GenBank/DDBJ databases">
        <title>Deep-cultivation of Planctomycetes and their phenomic and genomic characterization uncovers novel biology.</title>
        <authorList>
            <person name="Wiegand S."/>
            <person name="Jogler M."/>
            <person name="Boedeker C."/>
            <person name="Pinto D."/>
            <person name="Vollmers J."/>
            <person name="Rivas-Marin E."/>
            <person name="Kohn T."/>
            <person name="Peeters S.H."/>
            <person name="Heuer A."/>
            <person name="Rast P."/>
            <person name="Oberbeckmann S."/>
            <person name="Bunk B."/>
            <person name="Jeske O."/>
            <person name="Meyerdierks A."/>
            <person name="Storesund J.E."/>
            <person name="Kallscheuer N."/>
            <person name="Luecker S."/>
            <person name="Lage O.M."/>
            <person name="Pohl T."/>
            <person name="Merkel B.J."/>
            <person name="Hornburger P."/>
            <person name="Mueller R.-W."/>
            <person name="Bruemmer F."/>
            <person name="Labrenz M."/>
            <person name="Spormann A.M."/>
            <person name="Op den Camp H."/>
            <person name="Overmann J."/>
            <person name="Amann R."/>
            <person name="Jetten M.S.M."/>
            <person name="Mascher T."/>
            <person name="Medema M.H."/>
            <person name="Devos D.P."/>
            <person name="Kaster A.-K."/>
            <person name="Ovreas L."/>
            <person name="Rohde M."/>
            <person name="Galperin M.Y."/>
            <person name="Jogler C."/>
        </authorList>
    </citation>
    <scope>NUCLEOTIDE SEQUENCE [LARGE SCALE GENOMIC DNA]</scope>
    <source>
        <strain evidence="3 4">Enr17</strain>
    </source>
</reference>
<evidence type="ECO:0000313" key="4">
    <source>
        <dbReference type="Proteomes" id="UP000318313"/>
    </source>
</evidence>
<evidence type="ECO:0000256" key="1">
    <source>
        <dbReference type="SAM" id="MobiDB-lite"/>
    </source>
</evidence>
<accession>A0A518I5K5</accession>
<protein>
    <submittedName>
        <fullName evidence="3">PAP2 superfamily protein</fullName>
    </submittedName>
</protein>
<dbReference type="AlphaFoldDB" id="A0A518I5K5"/>
<feature type="region of interest" description="Disordered" evidence="1">
    <location>
        <begin position="57"/>
        <end position="91"/>
    </location>
</feature>
<dbReference type="SUPFAM" id="SSF48317">
    <property type="entry name" value="Acid phosphatase/Vanadium-dependent haloperoxidase"/>
    <property type="match status" value="1"/>
</dbReference>
<dbReference type="EMBL" id="CP037452">
    <property type="protein sequence ID" value="QDV48390.1"/>
    <property type="molecule type" value="Genomic_DNA"/>
</dbReference>
<organism evidence="3 4">
    <name type="scientific">Gimesia fumaroli</name>
    <dbReference type="NCBI Taxonomy" id="2527976"/>
    <lineage>
        <taxon>Bacteria</taxon>
        <taxon>Pseudomonadati</taxon>
        <taxon>Planctomycetota</taxon>
        <taxon>Planctomycetia</taxon>
        <taxon>Planctomycetales</taxon>
        <taxon>Planctomycetaceae</taxon>
        <taxon>Gimesia</taxon>
    </lineage>
</organism>
<dbReference type="InterPro" id="IPR036938">
    <property type="entry name" value="PAP2/HPO_sf"/>
</dbReference>
<keyword evidence="4" id="KW-1185">Reference proteome</keyword>
<sequence length="403" mass="44656">MKSHSSLTLYTKDAPSRWHGFQILVSLCMSALLLLTGCVTTTKLTRIESSSLSDTLLTNTNSREQPGYQRVTESTEVANPTNMDDTEWGTAKSVGTGSSYPDWLNMPPDGIHYRPLHHPDVILPDQFVQNDAQPALVTVEGFLLNDPLDNPDFYNPTFDDGKLIERLNLWDRIKSDHTNYYSRESLTWLAGGFGVGAIMANTSIDEGIQNHFQISVHSASSDDWLETLHAQKEWGNGRYTLPIFAAAWVAGKLFERVPLASTTGEWGERSIRAFLVGTPPMLAMQYVTGASRPGETSSGSRWKPFQDNNGVSGHSFMGAIPFLAAAKMTKKPLLKLAFYAGSTLAPLSRVNDNHHYSSQAFLGWWMAWIATNAVDATQKADRNWTVFPISYPGASGIAVEFRW</sequence>
<dbReference type="Proteomes" id="UP000318313">
    <property type="component" value="Chromosome"/>
</dbReference>
<name>A0A518I5K5_9PLAN</name>
<feature type="transmembrane region" description="Helical" evidence="2">
    <location>
        <begin position="20"/>
        <end position="40"/>
    </location>
</feature>
<feature type="compositionally biased region" description="Polar residues" evidence="1">
    <location>
        <begin position="71"/>
        <end position="83"/>
    </location>
</feature>
<keyword evidence="2" id="KW-1133">Transmembrane helix</keyword>